<dbReference type="Proteomes" id="UP000030008">
    <property type="component" value="Unassembled WGS sequence"/>
</dbReference>
<accession>A0A099IAX6</accession>
<organism evidence="1 2">
    <name type="scientific">Clostridium innocuum</name>
    <dbReference type="NCBI Taxonomy" id="1522"/>
    <lineage>
        <taxon>Bacteria</taxon>
        <taxon>Bacillati</taxon>
        <taxon>Bacillota</taxon>
        <taxon>Clostridia</taxon>
        <taxon>Eubacteriales</taxon>
        <taxon>Clostridiaceae</taxon>
        <taxon>Clostridium</taxon>
    </lineage>
</organism>
<reference evidence="1 2" key="1">
    <citation type="submission" date="2014-08" db="EMBL/GenBank/DDBJ databases">
        <title>Clostridium innocuum, an unnegligible vancomycin-resistant pathogen causing extra-intestinal infections.</title>
        <authorList>
            <person name="Feng Y."/>
            <person name="Chiu C.-H."/>
        </authorList>
    </citation>
    <scope>NUCLEOTIDE SEQUENCE [LARGE SCALE GENOMIC DNA]</scope>
    <source>
        <strain evidence="1 2">AN88</strain>
    </source>
</reference>
<gene>
    <name evidence="1" type="ORF">CIAN88_05920</name>
</gene>
<dbReference type="RefSeq" id="WP_002607690.1">
    <property type="nucleotide sequence ID" value="NZ_CAXULZ010000001.1"/>
</dbReference>
<proteinExistence type="predicted"/>
<protein>
    <recommendedName>
        <fullName evidence="3">Phage gp6-like head-tail connector protein</fullName>
    </recommendedName>
</protein>
<comment type="caution">
    <text evidence="1">The sequence shown here is derived from an EMBL/GenBank/DDBJ whole genome shotgun (WGS) entry which is preliminary data.</text>
</comment>
<name>A0A099IAX6_CLOIN</name>
<sequence>MDEELLLTVLKQDLKTPPSEEPYLRTLLKNAEALMKRMGIQDDGSMDYQYTIEHYAAFLYRKRASSEMIMPRFLRYELNNLLFSQKARE</sequence>
<dbReference type="AlphaFoldDB" id="A0A099IAX6"/>
<dbReference type="EMBL" id="JQIF01000023">
    <property type="protein sequence ID" value="KGJ54078.1"/>
    <property type="molecule type" value="Genomic_DNA"/>
</dbReference>
<evidence type="ECO:0000313" key="1">
    <source>
        <dbReference type="EMBL" id="KGJ54078.1"/>
    </source>
</evidence>
<evidence type="ECO:0000313" key="2">
    <source>
        <dbReference type="Proteomes" id="UP000030008"/>
    </source>
</evidence>
<evidence type="ECO:0008006" key="3">
    <source>
        <dbReference type="Google" id="ProtNLM"/>
    </source>
</evidence>